<evidence type="ECO:0000256" key="5">
    <source>
        <dbReference type="ARBA" id="ARBA00022490"/>
    </source>
</evidence>
<keyword evidence="7 15" id="KW-0489">Methyltransferase</keyword>
<comment type="subcellular location">
    <subcellularLocation>
        <location evidence="1">Cytoplasm</location>
    </subcellularLocation>
</comment>
<dbReference type="EMBL" id="DRNF01000095">
    <property type="protein sequence ID" value="HHJ80286.1"/>
    <property type="molecule type" value="Genomic_DNA"/>
</dbReference>
<dbReference type="GO" id="GO:0005737">
    <property type="term" value="C:cytoplasm"/>
    <property type="evidence" value="ECO:0007669"/>
    <property type="project" value="UniProtKB-SubCell"/>
</dbReference>
<keyword evidence="5" id="KW-0963">Cytoplasm</keyword>
<organism evidence="15">
    <name type="scientific">Candidatus Tenderia electrophaga</name>
    <dbReference type="NCBI Taxonomy" id="1748243"/>
    <lineage>
        <taxon>Bacteria</taxon>
        <taxon>Pseudomonadati</taxon>
        <taxon>Pseudomonadota</taxon>
        <taxon>Gammaproteobacteria</taxon>
        <taxon>Candidatus Tenderiales</taxon>
        <taxon>Candidatus Tenderiaceae</taxon>
        <taxon>Candidatus Tenderia</taxon>
    </lineage>
</organism>
<dbReference type="InterPro" id="IPR006700">
    <property type="entry name" value="RsmE"/>
</dbReference>
<keyword evidence="8 15" id="KW-0808">Transferase</keyword>
<evidence type="ECO:0000256" key="8">
    <source>
        <dbReference type="ARBA" id="ARBA00022679"/>
    </source>
</evidence>
<evidence type="ECO:0000259" key="13">
    <source>
        <dbReference type="Pfam" id="PF04452"/>
    </source>
</evidence>
<dbReference type="PANTHER" id="PTHR30027">
    <property type="entry name" value="RIBOSOMAL RNA SMALL SUBUNIT METHYLTRANSFERASE E"/>
    <property type="match status" value="1"/>
</dbReference>
<comment type="catalytic activity">
    <reaction evidence="12">
        <text>uridine(1498) in 16S rRNA + S-adenosyl-L-methionine = N(3)-methyluridine(1498) in 16S rRNA + S-adenosyl-L-homocysteine + H(+)</text>
        <dbReference type="Rhea" id="RHEA:42920"/>
        <dbReference type="Rhea" id="RHEA-COMP:10283"/>
        <dbReference type="Rhea" id="RHEA-COMP:10284"/>
        <dbReference type="ChEBI" id="CHEBI:15378"/>
        <dbReference type="ChEBI" id="CHEBI:57856"/>
        <dbReference type="ChEBI" id="CHEBI:59789"/>
        <dbReference type="ChEBI" id="CHEBI:65315"/>
        <dbReference type="ChEBI" id="CHEBI:74502"/>
        <dbReference type="EC" id="2.1.1.193"/>
    </reaction>
</comment>
<dbReference type="Gene3D" id="3.40.1280.10">
    <property type="match status" value="1"/>
</dbReference>
<dbReference type="EC" id="2.1.1.193" evidence="3"/>
<feature type="non-terminal residue" evidence="15">
    <location>
        <position position="127"/>
    </location>
</feature>
<dbReference type="GO" id="GO:0070475">
    <property type="term" value="P:rRNA base methylation"/>
    <property type="evidence" value="ECO:0007669"/>
    <property type="project" value="TreeGrafter"/>
</dbReference>
<dbReference type="InterPro" id="IPR046886">
    <property type="entry name" value="RsmE_MTase_dom"/>
</dbReference>
<feature type="domain" description="Ribosomal RNA small subunit methyltransferase E methyltransferase" evidence="13">
    <location>
        <begin position="75"/>
        <end position="125"/>
    </location>
</feature>
<evidence type="ECO:0000256" key="11">
    <source>
        <dbReference type="ARBA" id="ARBA00033196"/>
    </source>
</evidence>
<dbReference type="InterPro" id="IPR046887">
    <property type="entry name" value="RsmE_PUA-like"/>
</dbReference>
<evidence type="ECO:0000256" key="6">
    <source>
        <dbReference type="ARBA" id="ARBA00022552"/>
    </source>
</evidence>
<gene>
    <name evidence="15" type="ORF">ENJ65_01480</name>
</gene>
<evidence type="ECO:0000256" key="2">
    <source>
        <dbReference type="ARBA" id="ARBA00005528"/>
    </source>
</evidence>
<evidence type="ECO:0000256" key="3">
    <source>
        <dbReference type="ARBA" id="ARBA00012328"/>
    </source>
</evidence>
<keyword evidence="6" id="KW-0698">rRNA processing</keyword>
<name>A0A832N603_9GAMM</name>
<reference evidence="15" key="1">
    <citation type="journal article" date="2020" name="mSystems">
        <title>Genome- and Community-Level Interaction Insights into Carbon Utilization and Element Cycling Functions of Hydrothermarchaeota in Hydrothermal Sediment.</title>
        <authorList>
            <person name="Zhou Z."/>
            <person name="Liu Y."/>
            <person name="Xu W."/>
            <person name="Pan J."/>
            <person name="Luo Z.H."/>
            <person name="Li M."/>
        </authorList>
    </citation>
    <scope>NUCLEOTIDE SEQUENCE [LARGE SCALE GENOMIC DNA]</scope>
    <source>
        <strain evidence="15">HyVt-505</strain>
    </source>
</reference>
<comment type="function">
    <text evidence="10">Specifically methylates the N3 position of the uracil ring of uridine 1498 (m3U1498) in 16S rRNA. Acts on the fully assembled 30S ribosomal subunit.</text>
</comment>
<proteinExistence type="inferred from homology"/>
<comment type="similarity">
    <text evidence="2">Belongs to the RNA methyltransferase RsmE family.</text>
</comment>
<evidence type="ECO:0000256" key="10">
    <source>
        <dbReference type="ARBA" id="ARBA00025699"/>
    </source>
</evidence>
<dbReference type="AlphaFoldDB" id="A0A832N603"/>
<dbReference type="SUPFAM" id="SSF75217">
    <property type="entry name" value="alpha/beta knot"/>
    <property type="match status" value="1"/>
</dbReference>
<dbReference type="Gene3D" id="2.40.240.20">
    <property type="entry name" value="Hypothetical PUA domain-like, domain 1"/>
    <property type="match status" value="1"/>
</dbReference>
<dbReference type="PANTHER" id="PTHR30027:SF3">
    <property type="entry name" value="16S RRNA (URACIL(1498)-N(3))-METHYLTRANSFERASE"/>
    <property type="match status" value="1"/>
</dbReference>
<dbReference type="Proteomes" id="UP000885832">
    <property type="component" value="Unassembled WGS sequence"/>
</dbReference>
<dbReference type="Pfam" id="PF20260">
    <property type="entry name" value="PUA_4"/>
    <property type="match status" value="1"/>
</dbReference>
<dbReference type="InterPro" id="IPR015947">
    <property type="entry name" value="PUA-like_sf"/>
</dbReference>
<evidence type="ECO:0000256" key="12">
    <source>
        <dbReference type="ARBA" id="ARBA00047944"/>
    </source>
</evidence>
<evidence type="ECO:0000256" key="4">
    <source>
        <dbReference type="ARBA" id="ARBA00013673"/>
    </source>
</evidence>
<protein>
    <recommendedName>
        <fullName evidence="4">Ribosomal RNA small subunit methyltransferase E</fullName>
        <ecNumber evidence="3">2.1.1.193</ecNumber>
    </recommendedName>
    <alternativeName>
        <fullName evidence="11">16S rRNA m3U1498 methyltransferase</fullName>
    </alternativeName>
</protein>
<comment type="caution">
    <text evidence="15">The sequence shown here is derived from an EMBL/GenBank/DDBJ whole genome shotgun (WGS) entry which is preliminary data.</text>
</comment>
<dbReference type="SUPFAM" id="SSF88697">
    <property type="entry name" value="PUA domain-like"/>
    <property type="match status" value="1"/>
</dbReference>
<dbReference type="InterPro" id="IPR029026">
    <property type="entry name" value="tRNA_m1G_MTases_N"/>
</dbReference>
<evidence type="ECO:0000256" key="1">
    <source>
        <dbReference type="ARBA" id="ARBA00004496"/>
    </source>
</evidence>
<sequence length="127" mass="14350">MRIPRIYTPSPLNSSETIELDENAFNHAVRVLRLKQGDNLILFNGKGGEFAAELTEVQKKRASAHIHQFSDKETESPLTIILGQCISRGEKMDYTIQKAVELGVSEIVPLLSQRCGVKLNQERMEKR</sequence>
<accession>A0A832N603</accession>
<keyword evidence="9" id="KW-0949">S-adenosyl-L-methionine</keyword>
<evidence type="ECO:0000259" key="14">
    <source>
        <dbReference type="Pfam" id="PF20260"/>
    </source>
</evidence>
<dbReference type="Pfam" id="PF04452">
    <property type="entry name" value="Methyltrans_RNA"/>
    <property type="match status" value="1"/>
</dbReference>
<feature type="domain" description="Ribosomal RNA small subunit methyltransferase E PUA-like" evidence="14">
    <location>
        <begin position="20"/>
        <end position="64"/>
    </location>
</feature>
<evidence type="ECO:0000256" key="9">
    <source>
        <dbReference type="ARBA" id="ARBA00022691"/>
    </source>
</evidence>
<evidence type="ECO:0000313" key="15">
    <source>
        <dbReference type="EMBL" id="HHJ80286.1"/>
    </source>
</evidence>
<dbReference type="NCBIfam" id="TIGR00046">
    <property type="entry name" value="RsmE family RNA methyltransferase"/>
    <property type="match status" value="1"/>
</dbReference>
<dbReference type="InterPro" id="IPR029028">
    <property type="entry name" value="Alpha/beta_knot_MTases"/>
</dbReference>
<dbReference type="GO" id="GO:0070042">
    <property type="term" value="F:rRNA (uridine-N3-)-methyltransferase activity"/>
    <property type="evidence" value="ECO:0007669"/>
    <property type="project" value="TreeGrafter"/>
</dbReference>
<evidence type="ECO:0000256" key="7">
    <source>
        <dbReference type="ARBA" id="ARBA00022603"/>
    </source>
</evidence>